<proteinExistence type="predicted"/>
<accession>A0AAD7RA00</accession>
<keyword evidence="2" id="KW-0732">Signal</keyword>
<dbReference type="Gene3D" id="3.10.100.10">
    <property type="entry name" value="Mannose-Binding Protein A, subunit A"/>
    <property type="match status" value="3"/>
</dbReference>
<dbReference type="Proteomes" id="UP001221898">
    <property type="component" value="Unassembled WGS sequence"/>
</dbReference>
<evidence type="ECO:0000313" key="4">
    <source>
        <dbReference type="EMBL" id="KAJ8372445.1"/>
    </source>
</evidence>
<dbReference type="CDD" id="cd00037">
    <property type="entry name" value="CLECT"/>
    <property type="match status" value="1"/>
</dbReference>
<evidence type="ECO:0000256" key="1">
    <source>
        <dbReference type="ARBA" id="ARBA00023157"/>
    </source>
</evidence>
<dbReference type="PANTHER" id="PTHR45784">
    <property type="entry name" value="C-TYPE LECTIN DOMAIN FAMILY 20 MEMBER A-RELATED"/>
    <property type="match status" value="1"/>
</dbReference>
<dbReference type="CDD" id="cd03602">
    <property type="entry name" value="CLECT_1"/>
    <property type="match status" value="1"/>
</dbReference>
<name>A0AAD7RA00_9TELE</name>
<evidence type="ECO:0000256" key="2">
    <source>
        <dbReference type="SAM" id="SignalP"/>
    </source>
</evidence>
<dbReference type="InterPro" id="IPR001304">
    <property type="entry name" value="C-type_lectin-like"/>
</dbReference>
<evidence type="ECO:0000313" key="5">
    <source>
        <dbReference type="Proteomes" id="UP001221898"/>
    </source>
</evidence>
<dbReference type="SUPFAM" id="SSF56436">
    <property type="entry name" value="C-type lectin-like"/>
    <property type="match status" value="3"/>
</dbReference>
<dbReference type="EMBL" id="JAINUG010000401">
    <property type="protein sequence ID" value="KAJ8372445.1"/>
    <property type="molecule type" value="Genomic_DNA"/>
</dbReference>
<organism evidence="4 5">
    <name type="scientific">Aldrovandia affinis</name>
    <dbReference type="NCBI Taxonomy" id="143900"/>
    <lineage>
        <taxon>Eukaryota</taxon>
        <taxon>Metazoa</taxon>
        <taxon>Chordata</taxon>
        <taxon>Craniata</taxon>
        <taxon>Vertebrata</taxon>
        <taxon>Euteleostomi</taxon>
        <taxon>Actinopterygii</taxon>
        <taxon>Neopterygii</taxon>
        <taxon>Teleostei</taxon>
        <taxon>Notacanthiformes</taxon>
        <taxon>Halosauridae</taxon>
        <taxon>Aldrovandia</taxon>
    </lineage>
</organism>
<dbReference type="InterPro" id="IPR016186">
    <property type="entry name" value="C-type_lectin-like/link_sf"/>
</dbReference>
<dbReference type="PANTHER" id="PTHR45784:SF5">
    <property type="entry name" value="C-TYPE LECTIN DOMAIN FAMILY 20 MEMBER A-RELATED"/>
    <property type="match status" value="1"/>
</dbReference>
<gene>
    <name evidence="4" type="ORF">AAFF_G00289450</name>
</gene>
<feature type="chain" id="PRO_5041959516" description="C-type lectin domain-containing protein" evidence="2">
    <location>
        <begin position="21"/>
        <end position="383"/>
    </location>
</feature>
<keyword evidence="5" id="KW-1185">Reference proteome</keyword>
<reference evidence="4" key="1">
    <citation type="journal article" date="2023" name="Science">
        <title>Genome structures resolve the early diversification of teleost fishes.</title>
        <authorList>
            <person name="Parey E."/>
            <person name="Louis A."/>
            <person name="Montfort J."/>
            <person name="Bouchez O."/>
            <person name="Roques C."/>
            <person name="Iampietro C."/>
            <person name="Lluch J."/>
            <person name="Castinel A."/>
            <person name="Donnadieu C."/>
            <person name="Desvignes T."/>
            <person name="Floi Bucao C."/>
            <person name="Jouanno E."/>
            <person name="Wen M."/>
            <person name="Mejri S."/>
            <person name="Dirks R."/>
            <person name="Jansen H."/>
            <person name="Henkel C."/>
            <person name="Chen W.J."/>
            <person name="Zahm M."/>
            <person name="Cabau C."/>
            <person name="Klopp C."/>
            <person name="Thompson A.W."/>
            <person name="Robinson-Rechavi M."/>
            <person name="Braasch I."/>
            <person name="Lecointre G."/>
            <person name="Bobe J."/>
            <person name="Postlethwait J.H."/>
            <person name="Berthelot C."/>
            <person name="Roest Crollius H."/>
            <person name="Guiguen Y."/>
        </authorList>
    </citation>
    <scope>NUCLEOTIDE SEQUENCE</scope>
    <source>
        <strain evidence="4">NC1722</strain>
    </source>
</reference>
<feature type="signal peptide" evidence="2">
    <location>
        <begin position="1"/>
        <end position="20"/>
    </location>
</feature>
<dbReference type="Pfam" id="PF00059">
    <property type="entry name" value="Lectin_C"/>
    <property type="match status" value="3"/>
</dbReference>
<dbReference type="InterPro" id="IPR018378">
    <property type="entry name" value="C-type_lectin_CS"/>
</dbReference>
<protein>
    <recommendedName>
        <fullName evidence="3">C-type lectin domain-containing protein</fullName>
    </recommendedName>
</protein>
<evidence type="ECO:0000259" key="3">
    <source>
        <dbReference type="PROSITE" id="PS50041"/>
    </source>
</evidence>
<dbReference type="InterPro" id="IPR016187">
    <property type="entry name" value="CTDL_fold"/>
</dbReference>
<feature type="domain" description="C-type lectin" evidence="3">
    <location>
        <begin position="148"/>
        <end position="252"/>
    </location>
</feature>
<feature type="domain" description="C-type lectin" evidence="3">
    <location>
        <begin position="275"/>
        <end position="378"/>
    </location>
</feature>
<dbReference type="SMART" id="SM00034">
    <property type="entry name" value="CLECT"/>
    <property type="match status" value="3"/>
</dbReference>
<comment type="caution">
    <text evidence="4">The sequence shown here is derived from an EMBL/GenBank/DDBJ whole genome shotgun (WGS) entry which is preliminary data.</text>
</comment>
<dbReference type="PROSITE" id="PS00615">
    <property type="entry name" value="C_TYPE_LECTIN_1"/>
    <property type="match status" value="1"/>
</dbReference>
<dbReference type="PROSITE" id="PS50041">
    <property type="entry name" value="C_TYPE_LECTIN_2"/>
    <property type="match status" value="3"/>
</dbReference>
<feature type="domain" description="C-type lectin" evidence="3">
    <location>
        <begin position="25"/>
        <end position="140"/>
    </location>
</feature>
<sequence length="383" mass="44406">MEQCVVIVLLISGLCTLCSCLSHQYHFVNIQKSWTEAQSYCRENHTDLATIDDPEEMKALKEAVDSVFNGDAWIGLYDDRDSWQWSLVDSGFYSEGATEFRNWGNDQPDNYKSREHCVRVNGMGTWLDVPCDMPFKSICYDGDAAQRYILIPEMKTWREAQSYCREQHTDLASVRNQAENQEIWNMANQDVWIGLFRESWKWSDQSNSSYRSWNSQQPNNVGGNENCAAVRISDSWRWRDRSCNNMFPFFCYDGVHSQDDPNSTQTALFPDNLILVRENKSWDEALSFCRKHYRDLVSASTEQVQRWVNRRAQNASTPHVWLGLNYSCKLHFWFWLDGTIVGMEKEARECGGKGAIQSGEEQSWVVLHETEKLNFICSKCGGD</sequence>
<dbReference type="AlphaFoldDB" id="A0AAD7RA00"/>
<keyword evidence="1" id="KW-1015">Disulfide bond</keyword>